<reference evidence="2 3" key="1">
    <citation type="journal article" date="2011" name="Genome Res.">
        <title>Phylogeny-wide analysis of social amoeba genomes highlights ancient origins for complex intercellular communication.</title>
        <authorList>
            <person name="Heidel A.J."/>
            <person name="Lawal H.M."/>
            <person name="Felder M."/>
            <person name="Schilde C."/>
            <person name="Helps N.R."/>
            <person name="Tunggal B."/>
            <person name="Rivero F."/>
            <person name="John U."/>
            <person name="Schleicher M."/>
            <person name="Eichinger L."/>
            <person name="Platzer M."/>
            <person name="Noegel A.A."/>
            <person name="Schaap P."/>
            <person name="Gloeckner G."/>
        </authorList>
    </citation>
    <scope>NUCLEOTIDE SEQUENCE [LARGE SCALE GENOMIC DNA]</scope>
    <source>
        <strain evidence="3">ATCC 26659 / Pp 5 / PN500</strain>
    </source>
</reference>
<evidence type="ECO:0000313" key="3">
    <source>
        <dbReference type="Proteomes" id="UP000001396"/>
    </source>
</evidence>
<feature type="compositionally biased region" description="Gly residues" evidence="1">
    <location>
        <begin position="66"/>
        <end position="75"/>
    </location>
</feature>
<dbReference type="Proteomes" id="UP000001396">
    <property type="component" value="Unassembled WGS sequence"/>
</dbReference>
<keyword evidence="3" id="KW-1185">Reference proteome</keyword>
<dbReference type="AlphaFoldDB" id="D3B8U5"/>
<feature type="compositionally biased region" description="Low complexity" evidence="1">
    <location>
        <begin position="16"/>
        <end position="33"/>
    </location>
</feature>
<feature type="compositionally biased region" description="Basic residues" evidence="1">
    <location>
        <begin position="52"/>
        <end position="65"/>
    </location>
</feature>
<organism evidence="2 3">
    <name type="scientific">Heterostelium pallidum (strain ATCC 26659 / Pp 5 / PN500)</name>
    <name type="common">Cellular slime mold</name>
    <name type="synonym">Polysphondylium pallidum</name>
    <dbReference type="NCBI Taxonomy" id="670386"/>
    <lineage>
        <taxon>Eukaryota</taxon>
        <taxon>Amoebozoa</taxon>
        <taxon>Evosea</taxon>
        <taxon>Eumycetozoa</taxon>
        <taxon>Dictyostelia</taxon>
        <taxon>Acytosteliales</taxon>
        <taxon>Acytosteliaceae</taxon>
        <taxon>Heterostelium</taxon>
    </lineage>
</organism>
<feature type="region of interest" description="Disordered" evidence="1">
    <location>
        <begin position="16"/>
        <end position="75"/>
    </location>
</feature>
<evidence type="ECO:0000256" key="1">
    <source>
        <dbReference type="SAM" id="MobiDB-lite"/>
    </source>
</evidence>
<protein>
    <submittedName>
        <fullName evidence="2">Uncharacterized protein</fullName>
    </submittedName>
</protein>
<gene>
    <name evidence="2" type="ORF">PPL_04888</name>
</gene>
<accession>D3B8U5</accession>
<sequence>MTILENLQKIGQPLESMTSAAVSSSTGSESVESLTQTAGEDWRGGDNWRGGRGGHWRGRGGHWRGGRGGGHWRGG</sequence>
<name>D3B8U5_HETP5</name>
<comment type="caution">
    <text evidence="2">The sequence shown here is derived from an EMBL/GenBank/DDBJ whole genome shotgun (WGS) entry which is preliminary data.</text>
</comment>
<proteinExistence type="predicted"/>
<dbReference type="GeneID" id="31360375"/>
<dbReference type="EMBL" id="ADBJ01000020">
    <property type="protein sequence ID" value="EFA82463.1"/>
    <property type="molecule type" value="Genomic_DNA"/>
</dbReference>
<dbReference type="InParanoid" id="D3B8U5"/>
<evidence type="ECO:0000313" key="2">
    <source>
        <dbReference type="EMBL" id="EFA82463.1"/>
    </source>
</evidence>
<dbReference type="RefSeq" id="XP_020434580.1">
    <property type="nucleotide sequence ID" value="XM_020575785.1"/>
</dbReference>